<evidence type="ECO:0000256" key="1">
    <source>
        <dbReference type="SAM" id="MobiDB-lite"/>
    </source>
</evidence>
<feature type="region of interest" description="Disordered" evidence="1">
    <location>
        <begin position="1"/>
        <end position="167"/>
    </location>
</feature>
<organism evidence="2 3">
    <name type="scientific">Crucibulum laeve</name>
    <dbReference type="NCBI Taxonomy" id="68775"/>
    <lineage>
        <taxon>Eukaryota</taxon>
        <taxon>Fungi</taxon>
        <taxon>Dikarya</taxon>
        <taxon>Basidiomycota</taxon>
        <taxon>Agaricomycotina</taxon>
        <taxon>Agaricomycetes</taxon>
        <taxon>Agaricomycetidae</taxon>
        <taxon>Agaricales</taxon>
        <taxon>Agaricineae</taxon>
        <taxon>Nidulariaceae</taxon>
        <taxon>Crucibulum</taxon>
    </lineage>
</organism>
<evidence type="ECO:0000313" key="3">
    <source>
        <dbReference type="Proteomes" id="UP000308652"/>
    </source>
</evidence>
<keyword evidence="3" id="KW-1185">Reference proteome</keyword>
<feature type="compositionally biased region" description="Basic and acidic residues" evidence="1">
    <location>
        <begin position="105"/>
        <end position="117"/>
    </location>
</feature>
<feature type="compositionally biased region" description="Polar residues" evidence="1">
    <location>
        <begin position="1"/>
        <end position="28"/>
    </location>
</feature>
<proteinExistence type="predicted"/>
<dbReference type="Proteomes" id="UP000308652">
    <property type="component" value="Unassembled WGS sequence"/>
</dbReference>
<accession>A0A5C3LZ50</accession>
<sequence length="167" mass="17542">MSTPRTDTNASTASPSVDSSNTNESQPATAPEGGYPEQKHAGKVGYGPNYRAGAGFNDKVSGMMEEMKGKATHNPERVQHGHDVYSGAQKRKELLGEGEESPFQKVDEEKPKDEQAADSKAQATPAGGAHTSGVGAKEQAATIAPQGTHSGEMQRKGEAVDRVKHIG</sequence>
<dbReference type="STRING" id="68775.A0A5C3LZ50"/>
<reference evidence="2 3" key="1">
    <citation type="journal article" date="2019" name="Nat. Ecol. Evol.">
        <title>Megaphylogeny resolves global patterns of mushroom evolution.</title>
        <authorList>
            <person name="Varga T."/>
            <person name="Krizsan K."/>
            <person name="Foldi C."/>
            <person name="Dima B."/>
            <person name="Sanchez-Garcia M."/>
            <person name="Sanchez-Ramirez S."/>
            <person name="Szollosi G.J."/>
            <person name="Szarkandi J.G."/>
            <person name="Papp V."/>
            <person name="Albert L."/>
            <person name="Andreopoulos W."/>
            <person name="Angelini C."/>
            <person name="Antonin V."/>
            <person name="Barry K.W."/>
            <person name="Bougher N.L."/>
            <person name="Buchanan P."/>
            <person name="Buyck B."/>
            <person name="Bense V."/>
            <person name="Catcheside P."/>
            <person name="Chovatia M."/>
            <person name="Cooper J."/>
            <person name="Damon W."/>
            <person name="Desjardin D."/>
            <person name="Finy P."/>
            <person name="Geml J."/>
            <person name="Haridas S."/>
            <person name="Hughes K."/>
            <person name="Justo A."/>
            <person name="Karasinski D."/>
            <person name="Kautmanova I."/>
            <person name="Kiss B."/>
            <person name="Kocsube S."/>
            <person name="Kotiranta H."/>
            <person name="LaButti K.M."/>
            <person name="Lechner B.E."/>
            <person name="Liimatainen K."/>
            <person name="Lipzen A."/>
            <person name="Lukacs Z."/>
            <person name="Mihaltcheva S."/>
            <person name="Morgado L.N."/>
            <person name="Niskanen T."/>
            <person name="Noordeloos M.E."/>
            <person name="Ohm R.A."/>
            <person name="Ortiz-Santana B."/>
            <person name="Ovrebo C."/>
            <person name="Racz N."/>
            <person name="Riley R."/>
            <person name="Savchenko A."/>
            <person name="Shiryaev A."/>
            <person name="Soop K."/>
            <person name="Spirin V."/>
            <person name="Szebenyi C."/>
            <person name="Tomsovsky M."/>
            <person name="Tulloss R.E."/>
            <person name="Uehling J."/>
            <person name="Grigoriev I.V."/>
            <person name="Vagvolgyi C."/>
            <person name="Papp T."/>
            <person name="Martin F.M."/>
            <person name="Miettinen O."/>
            <person name="Hibbett D.S."/>
            <person name="Nagy L.G."/>
        </authorList>
    </citation>
    <scope>NUCLEOTIDE SEQUENCE [LARGE SCALE GENOMIC DNA]</scope>
    <source>
        <strain evidence="2 3">CBS 166.37</strain>
    </source>
</reference>
<feature type="compositionally biased region" description="Basic and acidic residues" evidence="1">
    <location>
        <begin position="65"/>
        <end position="83"/>
    </location>
</feature>
<protein>
    <submittedName>
        <fullName evidence="2">Uncharacterized protein</fullName>
    </submittedName>
</protein>
<dbReference type="EMBL" id="ML213608">
    <property type="protein sequence ID" value="TFK37376.1"/>
    <property type="molecule type" value="Genomic_DNA"/>
</dbReference>
<dbReference type="OrthoDB" id="2500073at2759"/>
<feature type="compositionally biased region" description="Basic and acidic residues" evidence="1">
    <location>
        <begin position="152"/>
        <end position="167"/>
    </location>
</feature>
<name>A0A5C3LZ50_9AGAR</name>
<dbReference type="AlphaFoldDB" id="A0A5C3LZ50"/>
<evidence type="ECO:0000313" key="2">
    <source>
        <dbReference type="EMBL" id="TFK37376.1"/>
    </source>
</evidence>
<gene>
    <name evidence="2" type="ORF">BDQ12DRAFT_750814</name>
</gene>